<dbReference type="EMBL" id="MU006780">
    <property type="protein sequence ID" value="KAF2643551.1"/>
    <property type="molecule type" value="Genomic_DNA"/>
</dbReference>
<protein>
    <submittedName>
        <fullName evidence="5">Ubiquinone biosynthesis O-methyltransferase</fullName>
    </submittedName>
</protein>
<dbReference type="GO" id="GO:0005739">
    <property type="term" value="C:mitochondrion"/>
    <property type="evidence" value="ECO:0007669"/>
    <property type="project" value="TreeGrafter"/>
</dbReference>
<evidence type="ECO:0000313" key="5">
    <source>
        <dbReference type="EMBL" id="KAF2643551.1"/>
    </source>
</evidence>
<evidence type="ECO:0000256" key="1">
    <source>
        <dbReference type="ARBA" id="ARBA00022603"/>
    </source>
</evidence>
<evidence type="ECO:0000256" key="3">
    <source>
        <dbReference type="ARBA" id="ARBA00022688"/>
    </source>
</evidence>
<keyword evidence="4" id="KW-0949">S-adenosyl-L-methionine</keyword>
<dbReference type="AlphaFoldDB" id="A0A6A6S9H7"/>
<keyword evidence="6" id="KW-1185">Reference proteome</keyword>
<dbReference type="InterPro" id="IPR029063">
    <property type="entry name" value="SAM-dependent_MTases_sf"/>
</dbReference>
<sequence length="265" mass="29004">TSVDPTEVSHFNALASSWWDPHGPSRLLHLMNPLRHTFISRCRANIASPDAAAKLRYLDIGCGGGIFAESAARLQGTASVVGIDPTPEVLRIAEAHRRRDPVLVMPGRLTYLNVAIENLSTAAAGAAGADTSSQHRKDAALPTFDIVTIFEVLEHVSTPSPFLTLAMQHVKPGGWLVLSTIARTWTSWLVTNVVAEDVLGIVPKGTHDWGKYVNEHELRSWFLERGWGRLGSDMRAMGVVYLPGLGWREVGGSEGWGNYFFGVRR</sequence>
<dbReference type="PANTHER" id="PTHR43464:SF19">
    <property type="entry name" value="UBIQUINONE BIOSYNTHESIS O-METHYLTRANSFERASE, MITOCHONDRIAL"/>
    <property type="match status" value="1"/>
</dbReference>
<reference evidence="5" key="1">
    <citation type="journal article" date="2020" name="Stud. Mycol.">
        <title>101 Dothideomycetes genomes: a test case for predicting lifestyles and emergence of pathogens.</title>
        <authorList>
            <person name="Haridas S."/>
            <person name="Albert R."/>
            <person name="Binder M."/>
            <person name="Bloem J."/>
            <person name="Labutti K."/>
            <person name="Salamov A."/>
            <person name="Andreopoulos B."/>
            <person name="Baker S."/>
            <person name="Barry K."/>
            <person name="Bills G."/>
            <person name="Bluhm B."/>
            <person name="Cannon C."/>
            <person name="Castanera R."/>
            <person name="Culley D."/>
            <person name="Daum C."/>
            <person name="Ezra D."/>
            <person name="Gonzalez J."/>
            <person name="Henrissat B."/>
            <person name="Kuo A."/>
            <person name="Liang C."/>
            <person name="Lipzen A."/>
            <person name="Lutzoni F."/>
            <person name="Magnuson J."/>
            <person name="Mondo S."/>
            <person name="Nolan M."/>
            <person name="Ohm R."/>
            <person name="Pangilinan J."/>
            <person name="Park H.-J."/>
            <person name="Ramirez L."/>
            <person name="Alfaro M."/>
            <person name="Sun H."/>
            <person name="Tritt A."/>
            <person name="Yoshinaga Y."/>
            <person name="Zwiers L.-H."/>
            <person name="Turgeon B."/>
            <person name="Goodwin S."/>
            <person name="Spatafora J."/>
            <person name="Crous P."/>
            <person name="Grigoriev I."/>
        </authorList>
    </citation>
    <scope>NUCLEOTIDE SEQUENCE</scope>
    <source>
        <strain evidence="5">CBS 473.64</strain>
    </source>
</reference>
<accession>A0A6A6S9H7</accession>
<dbReference type="OrthoDB" id="3265906at2759"/>
<keyword evidence="1 5" id="KW-0489">Methyltransferase</keyword>
<evidence type="ECO:0000256" key="4">
    <source>
        <dbReference type="ARBA" id="ARBA00022691"/>
    </source>
</evidence>
<dbReference type="PANTHER" id="PTHR43464">
    <property type="entry name" value="METHYLTRANSFERASE"/>
    <property type="match status" value="1"/>
</dbReference>
<dbReference type="SUPFAM" id="SSF53335">
    <property type="entry name" value="S-adenosyl-L-methionine-dependent methyltransferases"/>
    <property type="match status" value="1"/>
</dbReference>
<feature type="non-terminal residue" evidence="5">
    <location>
        <position position="1"/>
    </location>
</feature>
<dbReference type="GO" id="GO:0010420">
    <property type="term" value="F:polyprenyldihydroxybenzoate methyltransferase activity"/>
    <property type="evidence" value="ECO:0007669"/>
    <property type="project" value="InterPro"/>
</dbReference>
<dbReference type="GO" id="GO:0061542">
    <property type="term" value="F:3-demethylubiquinol 3-O-methyltransferase activity"/>
    <property type="evidence" value="ECO:0007669"/>
    <property type="project" value="InterPro"/>
</dbReference>
<dbReference type="NCBIfam" id="TIGR01983">
    <property type="entry name" value="UbiG"/>
    <property type="match status" value="1"/>
</dbReference>
<keyword evidence="3" id="KW-0831">Ubiquinone biosynthesis</keyword>
<dbReference type="InterPro" id="IPR010233">
    <property type="entry name" value="UbiG_MeTrfase"/>
</dbReference>
<keyword evidence="5" id="KW-0830">Ubiquinone</keyword>
<gene>
    <name evidence="5" type="ORF">P280DRAFT_371635</name>
</gene>
<feature type="non-terminal residue" evidence="5">
    <location>
        <position position="265"/>
    </location>
</feature>
<dbReference type="Gene3D" id="3.40.50.150">
    <property type="entry name" value="Vaccinia Virus protein VP39"/>
    <property type="match status" value="1"/>
</dbReference>
<proteinExistence type="inferred from homology"/>
<evidence type="ECO:0000313" key="6">
    <source>
        <dbReference type="Proteomes" id="UP000799753"/>
    </source>
</evidence>
<dbReference type="HAMAP" id="MF_00472">
    <property type="entry name" value="UbiG"/>
    <property type="match status" value="1"/>
</dbReference>
<dbReference type="CDD" id="cd02440">
    <property type="entry name" value="AdoMet_MTases"/>
    <property type="match status" value="1"/>
</dbReference>
<name>A0A6A6S9H7_9PLEO</name>
<dbReference type="Pfam" id="PF13489">
    <property type="entry name" value="Methyltransf_23"/>
    <property type="match status" value="1"/>
</dbReference>
<dbReference type="Proteomes" id="UP000799753">
    <property type="component" value="Unassembled WGS sequence"/>
</dbReference>
<keyword evidence="2 5" id="KW-0808">Transferase</keyword>
<evidence type="ECO:0000256" key="2">
    <source>
        <dbReference type="ARBA" id="ARBA00022679"/>
    </source>
</evidence>
<organism evidence="5 6">
    <name type="scientific">Massarina eburnea CBS 473.64</name>
    <dbReference type="NCBI Taxonomy" id="1395130"/>
    <lineage>
        <taxon>Eukaryota</taxon>
        <taxon>Fungi</taxon>
        <taxon>Dikarya</taxon>
        <taxon>Ascomycota</taxon>
        <taxon>Pezizomycotina</taxon>
        <taxon>Dothideomycetes</taxon>
        <taxon>Pleosporomycetidae</taxon>
        <taxon>Pleosporales</taxon>
        <taxon>Massarineae</taxon>
        <taxon>Massarinaceae</taxon>
        <taxon>Massarina</taxon>
    </lineage>
</organism>
<dbReference type="GO" id="GO:0032259">
    <property type="term" value="P:methylation"/>
    <property type="evidence" value="ECO:0007669"/>
    <property type="project" value="UniProtKB-KW"/>
</dbReference>